<dbReference type="InterPro" id="IPR036390">
    <property type="entry name" value="WH_DNA-bd_sf"/>
</dbReference>
<keyword evidence="6" id="KW-1185">Reference proteome</keyword>
<keyword evidence="2 5" id="KW-0238">DNA-binding</keyword>
<evidence type="ECO:0000256" key="1">
    <source>
        <dbReference type="ARBA" id="ARBA00023015"/>
    </source>
</evidence>
<dbReference type="InterPro" id="IPR036388">
    <property type="entry name" value="WH-like_DNA-bd_sf"/>
</dbReference>
<dbReference type="SUPFAM" id="SSF46785">
    <property type="entry name" value="Winged helix' DNA-binding domain"/>
    <property type="match status" value="1"/>
</dbReference>
<gene>
    <name evidence="5" type="ORF">SAMN02745216_03356</name>
</gene>
<sequence length="136" mass="15400">MHYKDCIMFQMAKAYQRVHAEFKSGAAELGLTPIQCLVLQAVFEEPGLSSGEIGQRLHIDSATLSGILERLIERGWVVKNTSAKDRRVLEIHPTEQAMEQKTALDGMVESLNEKVLASFRVEEKMLLRRMLEDLAQ</sequence>
<dbReference type="PANTHER" id="PTHR42756">
    <property type="entry name" value="TRANSCRIPTIONAL REGULATOR, MARR"/>
    <property type="match status" value="1"/>
</dbReference>
<dbReference type="InterPro" id="IPR000835">
    <property type="entry name" value="HTH_MarR-typ"/>
</dbReference>
<dbReference type="PRINTS" id="PR00598">
    <property type="entry name" value="HTHMARR"/>
</dbReference>
<evidence type="ECO:0000313" key="6">
    <source>
        <dbReference type="Proteomes" id="UP000183994"/>
    </source>
</evidence>
<dbReference type="GO" id="GO:0003677">
    <property type="term" value="F:DNA binding"/>
    <property type="evidence" value="ECO:0007669"/>
    <property type="project" value="UniProtKB-KW"/>
</dbReference>
<dbReference type="PROSITE" id="PS50995">
    <property type="entry name" value="HTH_MARR_2"/>
    <property type="match status" value="1"/>
</dbReference>
<evidence type="ECO:0000256" key="2">
    <source>
        <dbReference type="ARBA" id="ARBA00023125"/>
    </source>
</evidence>
<dbReference type="AlphaFoldDB" id="A0A1M6S042"/>
<name>A0A1M6S042_9BACT</name>
<feature type="domain" description="HTH marR-type" evidence="4">
    <location>
        <begin position="4"/>
        <end position="136"/>
    </location>
</feature>
<protein>
    <submittedName>
        <fullName evidence="5">DNA-binding transcriptional regulator, MarR family</fullName>
    </submittedName>
</protein>
<proteinExistence type="predicted"/>
<dbReference type="EMBL" id="FQZU01000023">
    <property type="protein sequence ID" value="SHK38182.1"/>
    <property type="molecule type" value="Genomic_DNA"/>
</dbReference>
<evidence type="ECO:0000259" key="4">
    <source>
        <dbReference type="PROSITE" id="PS50995"/>
    </source>
</evidence>
<dbReference type="PROSITE" id="PS01117">
    <property type="entry name" value="HTH_MARR_1"/>
    <property type="match status" value="1"/>
</dbReference>
<dbReference type="STRING" id="1121393.SAMN02745216_03356"/>
<dbReference type="Gene3D" id="1.10.10.10">
    <property type="entry name" value="Winged helix-like DNA-binding domain superfamily/Winged helix DNA-binding domain"/>
    <property type="match status" value="1"/>
</dbReference>
<dbReference type="SMART" id="SM00347">
    <property type="entry name" value="HTH_MARR"/>
    <property type="match status" value="1"/>
</dbReference>
<accession>A0A1M6S042</accession>
<dbReference type="RefSeq" id="WP_073477413.1">
    <property type="nucleotide sequence ID" value="NZ_FQZU01000023.1"/>
</dbReference>
<dbReference type="InterPro" id="IPR023187">
    <property type="entry name" value="Tscrpt_reg_MarR-type_CS"/>
</dbReference>
<evidence type="ECO:0000313" key="5">
    <source>
        <dbReference type="EMBL" id="SHK38182.1"/>
    </source>
</evidence>
<reference evidence="6" key="1">
    <citation type="submission" date="2016-11" db="EMBL/GenBank/DDBJ databases">
        <authorList>
            <person name="Varghese N."/>
            <person name="Submissions S."/>
        </authorList>
    </citation>
    <scope>NUCLEOTIDE SEQUENCE [LARGE SCALE GENOMIC DNA]</scope>
    <source>
        <strain evidence="6">DSM 16219</strain>
    </source>
</reference>
<dbReference type="Pfam" id="PF12802">
    <property type="entry name" value="MarR_2"/>
    <property type="match status" value="1"/>
</dbReference>
<keyword evidence="3" id="KW-0804">Transcription</keyword>
<evidence type="ECO:0000256" key="3">
    <source>
        <dbReference type="ARBA" id="ARBA00023163"/>
    </source>
</evidence>
<dbReference type="Proteomes" id="UP000183994">
    <property type="component" value="Unassembled WGS sequence"/>
</dbReference>
<dbReference type="PANTHER" id="PTHR42756:SF1">
    <property type="entry name" value="TRANSCRIPTIONAL REPRESSOR OF EMRAB OPERON"/>
    <property type="match status" value="1"/>
</dbReference>
<organism evidence="5 6">
    <name type="scientific">Desulfatibacillum alkenivorans DSM 16219</name>
    <dbReference type="NCBI Taxonomy" id="1121393"/>
    <lineage>
        <taxon>Bacteria</taxon>
        <taxon>Pseudomonadati</taxon>
        <taxon>Thermodesulfobacteriota</taxon>
        <taxon>Desulfobacteria</taxon>
        <taxon>Desulfobacterales</taxon>
        <taxon>Desulfatibacillaceae</taxon>
        <taxon>Desulfatibacillum</taxon>
    </lineage>
</organism>
<dbReference type="OrthoDB" id="5521015at2"/>
<keyword evidence="1" id="KW-0805">Transcription regulation</keyword>
<dbReference type="GO" id="GO:0003700">
    <property type="term" value="F:DNA-binding transcription factor activity"/>
    <property type="evidence" value="ECO:0007669"/>
    <property type="project" value="InterPro"/>
</dbReference>